<feature type="transmembrane region" description="Helical" evidence="1">
    <location>
        <begin position="12"/>
        <end position="29"/>
    </location>
</feature>
<reference evidence="2" key="1">
    <citation type="submission" date="2020-06" db="EMBL/GenBank/DDBJ databases">
        <authorList>
            <consortium name="Plant Systems Biology data submission"/>
        </authorList>
    </citation>
    <scope>NUCLEOTIDE SEQUENCE</scope>
    <source>
        <strain evidence="2">D6</strain>
    </source>
</reference>
<gene>
    <name evidence="2" type="ORF">SEMRO_1493_G277260.1</name>
</gene>
<evidence type="ECO:0000313" key="3">
    <source>
        <dbReference type="Proteomes" id="UP001153069"/>
    </source>
</evidence>
<comment type="caution">
    <text evidence="2">The sequence shown here is derived from an EMBL/GenBank/DDBJ whole genome shotgun (WGS) entry which is preliminary data.</text>
</comment>
<feature type="transmembrane region" description="Helical" evidence="1">
    <location>
        <begin position="73"/>
        <end position="94"/>
    </location>
</feature>
<dbReference type="Proteomes" id="UP001153069">
    <property type="component" value="Unassembled WGS sequence"/>
</dbReference>
<evidence type="ECO:0000256" key="1">
    <source>
        <dbReference type="SAM" id="Phobius"/>
    </source>
</evidence>
<feature type="transmembrane region" description="Helical" evidence="1">
    <location>
        <begin position="159"/>
        <end position="178"/>
    </location>
</feature>
<evidence type="ECO:0000313" key="2">
    <source>
        <dbReference type="EMBL" id="CAB9524092.1"/>
    </source>
</evidence>
<accession>A0A9N8ELP4</accession>
<proteinExistence type="predicted"/>
<name>A0A9N8ELP4_9STRA</name>
<feature type="transmembrane region" description="Helical" evidence="1">
    <location>
        <begin position="127"/>
        <end position="147"/>
    </location>
</feature>
<keyword evidence="1" id="KW-0812">Transmembrane</keyword>
<organism evidence="2 3">
    <name type="scientific">Seminavis robusta</name>
    <dbReference type="NCBI Taxonomy" id="568900"/>
    <lineage>
        <taxon>Eukaryota</taxon>
        <taxon>Sar</taxon>
        <taxon>Stramenopiles</taxon>
        <taxon>Ochrophyta</taxon>
        <taxon>Bacillariophyta</taxon>
        <taxon>Bacillariophyceae</taxon>
        <taxon>Bacillariophycidae</taxon>
        <taxon>Naviculales</taxon>
        <taxon>Naviculaceae</taxon>
        <taxon>Seminavis</taxon>
    </lineage>
</organism>
<keyword evidence="1" id="KW-1133">Transmembrane helix</keyword>
<dbReference type="AlphaFoldDB" id="A0A9N8ELP4"/>
<sequence length="227" mass="25185">MNILLNCICSLFLLPYGIVCGLFGIKNLLDPWFTDKLWGPSAPSQLNPRMFLYEMNGVMSDIMGIPRYSKVEGIILLCGALGALASWITISPTLFYCCNYLLLLSALSFLLIIPYSFFTRQAEITPVILSCLLICLITTAIRAIIIAEDPYDTAPYATYLGYFGLSILALAVVQTCIMSRNASRVEESIVKFHHIKDHFLGNGMIWTSGKEFPAGYLDDNALLSQKA</sequence>
<protein>
    <submittedName>
        <fullName evidence="2">Uncharacterized protein</fullName>
    </submittedName>
</protein>
<keyword evidence="3" id="KW-1185">Reference proteome</keyword>
<dbReference type="EMBL" id="CAICTM010001491">
    <property type="protein sequence ID" value="CAB9524092.1"/>
    <property type="molecule type" value="Genomic_DNA"/>
</dbReference>
<keyword evidence="1" id="KW-0472">Membrane</keyword>
<feature type="transmembrane region" description="Helical" evidence="1">
    <location>
        <begin position="100"/>
        <end position="118"/>
    </location>
</feature>